<keyword evidence="1" id="KW-0812">Transmembrane</keyword>
<gene>
    <name evidence="2" type="ORF">MRATA1EN1_LOCUS15372</name>
</gene>
<keyword evidence="3" id="KW-1185">Reference proteome</keyword>
<evidence type="ECO:0000313" key="2">
    <source>
        <dbReference type="EMBL" id="CAI9166410.1"/>
    </source>
</evidence>
<evidence type="ECO:0000313" key="3">
    <source>
        <dbReference type="Proteomes" id="UP001176941"/>
    </source>
</evidence>
<reference evidence="2" key="1">
    <citation type="submission" date="2023-04" db="EMBL/GenBank/DDBJ databases">
        <authorList>
            <consortium name="ELIXIR-Norway"/>
        </authorList>
    </citation>
    <scope>NUCLEOTIDE SEQUENCE [LARGE SCALE GENOMIC DNA]</scope>
</reference>
<name>A0ABN8YXT2_RANTA</name>
<keyword evidence="1" id="KW-0472">Membrane</keyword>
<dbReference type="EMBL" id="OX459961">
    <property type="protein sequence ID" value="CAI9166410.1"/>
    <property type="molecule type" value="Genomic_DNA"/>
</dbReference>
<proteinExistence type="predicted"/>
<sequence length="110" mass="12799">MLSFKQTFSLILISPALIFMGLYYRVFLVAQRLKSLPAMQETWVQPLGREDRLEKKMATHSSILSWRNPWTEKPGGLQSMGLQRVGHDWVGRVGNFTFTFTLYSWRKGKC</sequence>
<organism evidence="2 3">
    <name type="scientific">Rangifer tarandus platyrhynchus</name>
    <name type="common">Svalbard reindeer</name>
    <dbReference type="NCBI Taxonomy" id="3082113"/>
    <lineage>
        <taxon>Eukaryota</taxon>
        <taxon>Metazoa</taxon>
        <taxon>Chordata</taxon>
        <taxon>Craniata</taxon>
        <taxon>Vertebrata</taxon>
        <taxon>Euteleostomi</taxon>
        <taxon>Mammalia</taxon>
        <taxon>Eutheria</taxon>
        <taxon>Laurasiatheria</taxon>
        <taxon>Artiodactyla</taxon>
        <taxon>Ruminantia</taxon>
        <taxon>Pecora</taxon>
        <taxon>Cervidae</taxon>
        <taxon>Odocoileinae</taxon>
        <taxon>Rangifer</taxon>
    </lineage>
</organism>
<accession>A0ABN8YXT2</accession>
<protein>
    <submittedName>
        <fullName evidence="2">Uncharacterized protein</fullName>
    </submittedName>
</protein>
<evidence type="ECO:0000256" key="1">
    <source>
        <dbReference type="SAM" id="Phobius"/>
    </source>
</evidence>
<feature type="transmembrane region" description="Helical" evidence="1">
    <location>
        <begin position="6"/>
        <end position="24"/>
    </location>
</feature>
<dbReference type="Proteomes" id="UP001176941">
    <property type="component" value="Chromosome 25"/>
</dbReference>
<keyword evidence="1" id="KW-1133">Transmembrane helix</keyword>